<accession>A0A854Q7I9</accession>
<dbReference type="EMBL" id="AMKT01000076">
    <property type="protein sequence ID" value="OXG14341.1"/>
    <property type="molecule type" value="Genomic_DNA"/>
</dbReference>
<dbReference type="Proteomes" id="UP000199727">
    <property type="component" value="Unassembled WGS sequence"/>
</dbReference>
<proteinExistence type="predicted"/>
<sequence length="259" mass="28500">MSAYISQHLTFRSISNVQYHRLHQTWSAVLSHTCRNAALYYLPRRLSTWLVFSWGWCQLVFDSTLHHTASFDSNTLSLAAMTSSSRSKASTKGRPQPKHGKKTAVRPSRLFTRRRPTCRATSPESIGRPSPAGSGSVYEPSQEPPEGYTDINNAALKKVLDAHITPFTQLPKMVREELMDSTCPGAVISAGSSMAWNLEPTLAVWPTQFSAAACSSTFPPTPLSGPCPSSTATLSTPIRRTPRYSSLIKQFILVLNTSL</sequence>
<reference evidence="2 3" key="1">
    <citation type="submission" date="2017-06" db="EMBL/GenBank/DDBJ databases">
        <title>Global population genomics of the pathogenic fungus Cryptococcus neoformans var. grubii.</title>
        <authorList>
            <person name="Cuomo C."/>
            <person name="Litvintseva A."/>
            <person name="Chen Y."/>
            <person name="Young S."/>
            <person name="Zeng Q."/>
            <person name="Chapman S."/>
            <person name="Gujja S."/>
            <person name="Saif S."/>
            <person name="Birren B."/>
        </authorList>
    </citation>
    <scope>NUCLEOTIDE SEQUENCE [LARGE SCALE GENOMIC DNA]</scope>
    <source>
        <strain evidence="2 3">Tu259-1</strain>
    </source>
</reference>
<evidence type="ECO:0000313" key="2">
    <source>
        <dbReference type="EMBL" id="OXG14341.1"/>
    </source>
</evidence>
<dbReference type="AlphaFoldDB" id="A0A854Q7I9"/>
<name>A0A854Q7I9_CRYNE</name>
<feature type="compositionally biased region" description="Basic residues" evidence="1">
    <location>
        <begin position="89"/>
        <end position="104"/>
    </location>
</feature>
<gene>
    <name evidence="2" type="ORF">C361_05641</name>
</gene>
<protein>
    <submittedName>
        <fullName evidence="2">Uncharacterized protein</fullName>
    </submittedName>
</protein>
<evidence type="ECO:0000313" key="3">
    <source>
        <dbReference type="Proteomes" id="UP000199727"/>
    </source>
</evidence>
<feature type="region of interest" description="Disordered" evidence="1">
    <location>
        <begin position="82"/>
        <end position="149"/>
    </location>
</feature>
<evidence type="ECO:0000256" key="1">
    <source>
        <dbReference type="SAM" id="MobiDB-lite"/>
    </source>
</evidence>
<comment type="caution">
    <text evidence="2">The sequence shown here is derived from an EMBL/GenBank/DDBJ whole genome shotgun (WGS) entry which is preliminary data.</text>
</comment>
<organism evidence="2 3">
    <name type="scientific">Cryptococcus neoformans Tu259-1</name>
    <dbReference type="NCBI Taxonomy" id="1230072"/>
    <lineage>
        <taxon>Eukaryota</taxon>
        <taxon>Fungi</taxon>
        <taxon>Dikarya</taxon>
        <taxon>Basidiomycota</taxon>
        <taxon>Agaricomycotina</taxon>
        <taxon>Tremellomycetes</taxon>
        <taxon>Tremellales</taxon>
        <taxon>Cryptococcaceae</taxon>
        <taxon>Cryptococcus</taxon>
        <taxon>Cryptococcus neoformans species complex</taxon>
    </lineage>
</organism>